<feature type="domain" description="FAD-binding FR-type" evidence="6">
    <location>
        <begin position="216"/>
        <end position="383"/>
    </location>
</feature>
<dbReference type="PRINTS" id="PR00371">
    <property type="entry name" value="FPNCR"/>
</dbReference>
<evidence type="ECO:0000259" key="5">
    <source>
        <dbReference type="PROSITE" id="PS50902"/>
    </source>
</evidence>
<evidence type="ECO:0000256" key="2">
    <source>
        <dbReference type="ARBA" id="ARBA00022643"/>
    </source>
</evidence>
<reference evidence="7 8" key="1">
    <citation type="submission" date="2018-07" db="EMBL/GenBank/DDBJ databases">
        <title>Whole genome Sequencing of Pseudoxanthomonas gei KCTC 32298 (T).</title>
        <authorList>
            <person name="Kumar S."/>
            <person name="Bansal K."/>
            <person name="Kaur A."/>
            <person name="Patil P."/>
            <person name="Sharma S."/>
            <person name="Patil P.B."/>
        </authorList>
    </citation>
    <scope>NUCLEOTIDE SEQUENCE [LARGE SCALE GENOMIC DNA]</scope>
    <source>
        <strain evidence="7 8">KCTC 32298</strain>
    </source>
</reference>
<keyword evidence="8" id="KW-1185">Reference proteome</keyword>
<dbReference type="EMBL" id="QOVG01000006">
    <property type="protein sequence ID" value="NDK39188.1"/>
    <property type="molecule type" value="Genomic_DNA"/>
</dbReference>
<keyword evidence="1" id="KW-0285">Flavoprotein</keyword>
<proteinExistence type="predicted"/>
<comment type="caution">
    <text evidence="7">The sequence shown here is derived from an EMBL/GenBank/DDBJ whole genome shotgun (WGS) entry which is preliminary data.</text>
</comment>
<name>A0ABX0AIX8_9GAMM</name>
<dbReference type="InterPro" id="IPR001433">
    <property type="entry name" value="OxRdtase_FAD/NAD-bd"/>
</dbReference>
<evidence type="ECO:0000313" key="7">
    <source>
        <dbReference type="EMBL" id="NDK39188.1"/>
    </source>
</evidence>
<dbReference type="PANTHER" id="PTHR19384">
    <property type="entry name" value="NITRIC OXIDE SYNTHASE-RELATED"/>
    <property type="match status" value="1"/>
</dbReference>
<evidence type="ECO:0000256" key="1">
    <source>
        <dbReference type="ARBA" id="ARBA00022630"/>
    </source>
</evidence>
<protein>
    <recommendedName>
        <fullName evidence="4">NADPH--hemoprotein reductase</fullName>
        <ecNumber evidence="4">1.6.2.4</ecNumber>
    </recommendedName>
</protein>
<dbReference type="SUPFAM" id="SSF52343">
    <property type="entry name" value="Ferredoxin reductase-like, C-terminal NADP-linked domain"/>
    <property type="match status" value="1"/>
</dbReference>
<dbReference type="InterPro" id="IPR001709">
    <property type="entry name" value="Flavoprot_Pyr_Nucl_cyt_Rdtase"/>
</dbReference>
<dbReference type="SUPFAM" id="SSF52218">
    <property type="entry name" value="Flavoproteins"/>
    <property type="match status" value="1"/>
</dbReference>
<dbReference type="Pfam" id="PF00258">
    <property type="entry name" value="Flavodoxin_1"/>
    <property type="match status" value="1"/>
</dbReference>
<dbReference type="InterPro" id="IPR017927">
    <property type="entry name" value="FAD-bd_FR_type"/>
</dbReference>
<dbReference type="Gene3D" id="3.40.50.80">
    <property type="entry name" value="Nucleotide-binding domain of ferredoxin-NADP reductase (FNR) module"/>
    <property type="match status" value="1"/>
</dbReference>
<keyword evidence="3" id="KW-0249">Electron transport</keyword>
<accession>A0ABX0AIX8</accession>
<evidence type="ECO:0000256" key="4">
    <source>
        <dbReference type="ARBA" id="ARBA00023797"/>
    </source>
</evidence>
<evidence type="ECO:0000313" key="8">
    <source>
        <dbReference type="Proteomes" id="UP001429354"/>
    </source>
</evidence>
<organism evidence="7 8">
    <name type="scientific">Pseudoxanthomonas gei</name>
    <dbReference type="NCBI Taxonomy" id="1383030"/>
    <lineage>
        <taxon>Bacteria</taxon>
        <taxon>Pseudomonadati</taxon>
        <taxon>Pseudomonadota</taxon>
        <taxon>Gammaproteobacteria</taxon>
        <taxon>Lysobacterales</taxon>
        <taxon>Lysobacteraceae</taxon>
        <taxon>Pseudoxanthomonas</taxon>
    </lineage>
</organism>
<dbReference type="InterPro" id="IPR017938">
    <property type="entry name" value="Riboflavin_synthase-like_b-brl"/>
</dbReference>
<sequence length="522" mass="56861">MLLAWGLSTLQVDDWWPARPLVTRWTGAGVSLAGYAFFCGVLLWRSRAGTRQDEDSGAANEEASVLVVHASQTGFARQLAERSADSLRQSGMPVKVRNISEVDQAMLASCRRALFVASTTGEGDPPDQALSFVRDVMAHPASLQRLRYAVLALGDREYESFCSFGHQLDDWLRRHGAQALFDLVEVDNADESALRHWQHHLGQLGGVTDLPDWTPAIYQPWTLLERRELNPGSAGARAFHLAISAPAGSVPRWVAGDVAEIGPRHAPGAIAGWLAEAGIADATVAVDGKLTALSHLLAGSHLPAVGETRGMGAQALAAQLKPLPHREYSIASLPTDGSVQLLLRRQLRADGSPGIGSGWLCDYAEVGGEIALRLRSNPNFHAPDTARPMILIGNGTGMAGLRAHLKQRIASGARRNWLLFGERNADRDFFYGNEVRDWQAQGWLERVDLTFSRDQPQRIYVQARLQAASSVLRQWVDDGASIYVCGSLAGMAPGVDAVLREVLGDSRVEDMLADGRYRRDVY</sequence>
<dbReference type="Proteomes" id="UP001429354">
    <property type="component" value="Unassembled WGS sequence"/>
</dbReference>
<dbReference type="InterPro" id="IPR029039">
    <property type="entry name" value="Flavoprotein-like_sf"/>
</dbReference>
<dbReference type="EC" id="1.6.2.4" evidence="4"/>
<dbReference type="PRINTS" id="PR00369">
    <property type="entry name" value="FLAVODOXIN"/>
</dbReference>
<dbReference type="Gene3D" id="3.40.50.360">
    <property type="match status" value="1"/>
</dbReference>
<keyword evidence="2" id="KW-0288">FMN</keyword>
<dbReference type="PANTHER" id="PTHR19384:SF17">
    <property type="entry name" value="NADPH--CYTOCHROME P450 REDUCTASE"/>
    <property type="match status" value="1"/>
</dbReference>
<keyword evidence="3" id="KW-0813">Transport</keyword>
<dbReference type="Pfam" id="PF00175">
    <property type="entry name" value="NAD_binding_1"/>
    <property type="match status" value="1"/>
</dbReference>
<feature type="domain" description="Flavodoxin-like" evidence="5">
    <location>
        <begin position="65"/>
        <end position="202"/>
    </location>
</feature>
<dbReference type="CDD" id="cd06200">
    <property type="entry name" value="SiR_like1"/>
    <property type="match status" value="1"/>
</dbReference>
<gene>
    <name evidence="7" type="ORF">DT603_10075</name>
</gene>
<dbReference type="PROSITE" id="PS51384">
    <property type="entry name" value="FAD_FR"/>
    <property type="match status" value="1"/>
</dbReference>
<evidence type="ECO:0000259" key="6">
    <source>
        <dbReference type="PROSITE" id="PS51384"/>
    </source>
</evidence>
<dbReference type="InterPro" id="IPR039261">
    <property type="entry name" value="FNR_nucleotide-bd"/>
</dbReference>
<dbReference type="InterPro" id="IPR001094">
    <property type="entry name" value="Flavdoxin-like"/>
</dbReference>
<dbReference type="PROSITE" id="PS50902">
    <property type="entry name" value="FLAVODOXIN_LIKE"/>
    <property type="match status" value="1"/>
</dbReference>
<dbReference type="SUPFAM" id="SSF63380">
    <property type="entry name" value="Riboflavin synthase domain-like"/>
    <property type="match status" value="1"/>
</dbReference>
<evidence type="ECO:0000256" key="3">
    <source>
        <dbReference type="ARBA" id="ARBA00022982"/>
    </source>
</evidence>
<dbReference type="InterPro" id="IPR008254">
    <property type="entry name" value="Flavodoxin/NO_synth"/>
</dbReference>